<dbReference type="InterPro" id="IPR013493">
    <property type="entry name" value="CHP02677"/>
</dbReference>
<dbReference type="EMBL" id="ADLK01000013">
    <property type="protein sequence ID" value="KMW21802.1"/>
    <property type="molecule type" value="Genomic_DNA"/>
</dbReference>
<name>A0A0J9C9E5_9FIRM</name>
<reference evidence="1 2" key="1">
    <citation type="submission" date="2011-04" db="EMBL/GenBank/DDBJ databases">
        <title>The Genome Sequence of Clostridium citroniae WAL-19142.</title>
        <authorList>
            <consortium name="The Broad Institute Genome Sequencing Platform"/>
            <person name="Earl A."/>
            <person name="Ward D."/>
            <person name="Feldgarden M."/>
            <person name="Gevers D."/>
            <person name="Warren Y.A."/>
            <person name="Tyrrell K.L."/>
            <person name="Citron D.M."/>
            <person name="Goldstein E.J."/>
            <person name="Daigneault M."/>
            <person name="Allen-Vercoe E."/>
            <person name="Young S.K."/>
            <person name="Zeng Q."/>
            <person name="Gargeya S."/>
            <person name="Fitzgerald M."/>
            <person name="Haas B."/>
            <person name="Abouelleil A."/>
            <person name="Alvarado L."/>
            <person name="Arachchi H.M."/>
            <person name="Berlin A."/>
            <person name="Brown A."/>
            <person name="Chapman S.B."/>
            <person name="Chen Z."/>
            <person name="Dunbar C."/>
            <person name="Freedman E."/>
            <person name="Gearin G."/>
            <person name="Gellesch M."/>
            <person name="Goldberg J."/>
            <person name="Griggs A."/>
            <person name="Gujja S."/>
            <person name="Heilman E.R."/>
            <person name="Heiman D."/>
            <person name="Howarth C."/>
            <person name="Larson L."/>
            <person name="Lui A."/>
            <person name="MacDonald P.J."/>
            <person name="Mehta T."/>
            <person name="Montmayeur A."/>
            <person name="Murphy C."/>
            <person name="Neiman D."/>
            <person name="Pearson M."/>
            <person name="Priest M."/>
            <person name="Roberts A."/>
            <person name="Saif S."/>
            <person name="Shea T."/>
            <person name="Shenoy N."/>
            <person name="Sisk P."/>
            <person name="Stolte C."/>
            <person name="Sykes S."/>
            <person name="White J."/>
            <person name="Yandava C."/>
            <person name="Wortman J."/>
            <person name="Nusbaum C."/>
            <person name="Birren B."/>
        </authorList>
    </citation>
    <scope>NUCLEOTIDE SEQUENCE [LARGE SCALE GENOMIC DNA]</scope>
    <source>
        <strain evidence="1 2">WAL-19142</strain>
    </source>
</reference>
<evidence type="ECO:0000313" key="1">
    <source>
        <dbReference type="EMBL" id="KMW21802.1"/>
    </source>
</evidence>
<accession>A0A0J9C9E5</accession>
<dbReference type="Proteomes" id="UP000037392">
    <property type="component" value="Unassembled WGS sequence"/>
</dbReference>
<evidence type="ECO:0000313" key="2">
    <source>
        <dbReference type="Proteomes" id="UP000037392"/>
    </source>
</evidence>
<dbReference type="AlphaFoldDB" id="A0A0J9C9E5"/>
<dbReference type="RefSeq" id="WP_048929564.1">
    <property type="nucleotide sequence ID" value="NZ_KQ235876.1"/>
</dbReference>
<dbReference type="NCBIfam" id="TIGR02677">
    <property type="entry name" value="TIGR02677 family protein"/>
    <property type="match status" value="1"/>
</dbReference>
<organism evidence="1 2">
    <name type="scientific">[Clostridium] citroniae WAL-19142</name>
    <dbReference type="NCBI Taxonomy" id="742734"/>
    <lineage>
        <taxon>Bacteria</taxon>
        <taxon>Bacillati</taxon>
        <taxon>Bacillota</taxon>
        <taxon>Clostridia</taxon>
        <taxon>Lachnospirales</taxon>
        <taxon>Lachnospiraceae</taxon>
        <taxon>Enterocloster</taxon>
    </lineage>
</organism>
<proteinExistence type="predicted"/>
<comment type="caution">
    <text evidence="1">The sequence shown here is derived from an EMBL/GenBank/DDBJ whole genome shotgun (WGS) entry which is preliminary data.</text>
</comment>
<protein>
    <recommendedName>
        <fullName evidence="3">TIGR02677 family protein</fullName>
    </recommendedName>
</protein>
<gene>
    <name evidence="1" type="ORF">HMPREF9470_01551</name>
</gene>
<sequence>MEYFEPINETSYLAVPNAPVYRKIMRCFYREYEKMHFQIYKEDIYQMLKQDKTFTDYTMEQLMTDLEALVKWKNLTPIQDPGRVYTIADYKNKQYRYTMSEYAVEIERLTVRLENLFLESGNLSTNFFVRLEKSLQKAEEIKDSSLKEINEWWGMLQEDFKRLNQNYQDYLRDFYSGKTEQLMKSVEFVVHKDKFIKYLNEFVQELQRHSKRIEQILTDNMSVIEENILERVIQSELDIPHAVLQLHGNAEPGIRENVMGKWNSLKNWFIDSQGNECECKKVLKITNDVIRSIIQNAALIVQFQNGGISRKDDYRKFLELFLKCEDLEEAQKLSAHVFGVQKIQHFKTLEPREGDGINESIYKDEPAVFLLKPHTRSYREKKDRRGFTDKSLEKYIQREKYLQKIKRQKEIVMHYIKADKITFSEIEEVISEETRITFLQWITQANMNSRKTGRTEYGQEYRLTRSKGKCVLKCEDGDLVMPAFVLEFKTL</sequence>
<evidence type="ECO:0008006" key="3">
    <source>
        <dbReference type="Google" id="ProtNLM"/>
    </source>
</evidence>
<dbReference type="OrthoDB" id="1639410at2"/>
<dbReference type="PATRIC" id="fig|742734.4.peg.1658"/>
<dbReference type="Pfam" id="PF09660">
    <property type="entry name" value="DUF2397"/>
    <property type="match status" value="1"/>
</dbReference>
<dbReference type="GeneID" id="93166107"/>